<dbReference type="PROSITE" id="PS51257">
    <property type="entry name" value="PROKAR_LIPOPROTEIN"/>
    <property type="match status" value="1"/>
</dbReference>
<dbReference type="GO" id="GO:0009279">
    <property type="term" value="C:cell outer membrane"/>
    <property type="evidence" value="ECO:0007669"/>
    <property type="project" value="UniProtKB-SubCell"/>
</dbReference>
<comment type="similarity">
    <text evidence="2">Belongs to the SusD family.</text>
</comment>
<dbReference type="AlphaFoldDB" id="A0A938WWT0"/>
<dbReference type="EMBL" id="JACJJG010000090">
    <property type="protein sequence ID" value="MBM6674524.1"/>
    <property type="molecule type" value="Genomic_DNA"/>
</dbReference>
<protein>
    <submittedName>
        <fullName evidence="8">RagB/SusD family nutrient uptake outer membrane protein</fullName>
    </submittedName>
</protein>
<gene>
    <name evidence="8" type="ORF">H6A34_11645</name>
</gene>
<keyword evidence="3" id="KW-0732">Signal</keyword>
<dbReference type="Pfam" id="PF07980">
    <property type="entry name" value="SusD_RagB"/>
    <property type="match status" value="1"/>
</dbReference>
<evidence type="ECO:0000256" key="4">
    <source>
        <dbReference type="ARBA" id="ARBA00023136"/>
    </source>
</evidence>
<accession>A0A938WWT0</accession>
<dbReference type="Proteomes" id="UP000706891">
    <property type="component" value="Unassembled WGS sequence"/>
</dbReference>
<proteinExistence type="inferred from homology"/>
<evidence type="ECO:0000313" key="9">
    <source>
        <dbReference type="Proteomes" id="UP000706891"/>
    </source>
</evidence>
<name>A0A938WWT0_9BACT</name>
<dbReference type="RefSeq" id="WP_205105657.1">
    <property type="nucleotide sequence ID" value="NZ_JACJJG010000090.1"/>
</dbReference>
<evidence type="ECO:0000259" key="6">
    <source>
        <dbReference type="Pfam" id="PF07980"/>
    </source>
</evidence>
<evidence type="ECO:0000256" key="5">
    <source>
        <dbReference type="ARBA" id="ARBA00023237"/>
    </source>
</evidence>
<reference evidence="8" key="2">
    <citation type="journal article" date="2021" name="Sci. Rep.">
        <title>The distribution of antibiotic resistance genes in chicken gut microbiota commensals.</title>
        <authorList>
            <person name="Juricova H."/>
            <person name="Matiasovicova J."/>
            <person name="Kubasova T."/>
            <person name="Cejkova D."/>
            <person name="Rychlik I."/>
        </authorList>
    </citation>
    <scope>NUCLEOTIDE SEQUENCE</scope>
    <source>
        <strain evidence="8">An824</strain>
    </source>
</reference>
<keyword evidence="5" id="KW-0998">Cell outer membrane</keyword>
<dbReference type="InterPro" id="IPR012944">
    <property type="entry name" value="SusD_RagB_dom"/>
</dbReference>
<evidence type="ECO:0000256" key="3">
    <source>
        <dbReference type="ARBA" id="ARBA00022729"/>
    </source>
</evidence>
<evidence type="ECO:0000259" key="7">
    <source>
        <dbReference type="Pfam" id="PF14322"/>
    </source>
</evidence>
<feature type="domain" description="SusD-like N-terminal" evidence="7">
    <location>
        <begin position="22"/>
        <end position="233"/>
    </location>
</feature>
<sequence length="678" mass="75477">MKKIFSIIVLSAGIVGFTSCSDFLDQTSPSEQTTETIWGSEFFTKARVDQLYGGMINGDRTYDQDIPIKWGTNTDVELVDGLGANATNSTHYRGVGNYSASPAFTNFANSWDDMYAIIEDANINIEGIRGSSMYNNGTDNERTMVQRYLGECLTIRAMIYFDLLRYWGDIPLKLESSKSDLSNAYVGKTDRDVIMDTLMVDLEEAIDLLPWADEVSGYTTERITKGYVHGLLAQMAMTRAGWVIREQAKEGYETASDYSDPTYPTQRPGAATRRALYEKALQHWTAIITNGTHQLNPSFKNEWELINKLTLDQTYRENLFEIPMGLGDSGELGYTAGVRMNFGDVKTTNWGYGNSSGSLKVTSELFYSYDPNDTRRDITCSYIDIRPNSSQVGVETMLGNAPFGLYVGKWDVRMMSDSWKSQNLNAAGKLGYGINPVKMRYSQVLLYYAECLNELAGDPDAHYEGDAGITAREALMQVHTRAFEAEHLADAQAYVNSISGKDAFFDALVQENAWEFAGENIRKWDLIRWNLLVPKIMESKQDYLTHLTDGTYQKTVYFKYTDSSLTTIDPSSVTWYTNADDAKAAYDALPAEEKALWSSVSSYGNSYPTKLDDTQIYTNLPNLSCGLVGSTVVSPDYGTIVGSGPAEPVVVNRYLMPIGSTTISASNGVLQNSYGYSN</sequence>
<dbReference type="Gene3D" id="1.25.40.390">
    <property type="match status" value="1"/>
</dbReference>
<dbReference type="SUPFAM" id="SSF48452">
    <property type="entry name" value="TPR-like"/>
    <property type="match status" value="1"/>
</dbReference>
<feature type="domain" description="RagB/SusD" evidence="6">
    <location>
        <begin position="417"/>
        <end position="676"/>
    </location>
</feature>
<dbReference type="Pfam" id="PF14322">
    <property type="entry name" value="SusD-like_3"/>
    <property type="match status" value="1"/>
</dbReference>
<comment type="subcellular location">
    <subcellularLocation>
        <location evidence="1">Cell outer membrane</location>
    </subcellularLocation>
</comment>
<reference evidence="8" key="1">
    <citation type="submission" date="2020-08" db="EMBL/GenBank/DDBJ databases">
        <authorList>
            <person name="Cejkova D."/>
            <person name="Kubasova T."/>
            <person name="Jahodarova E."/>
            <person name="Rychlik I."/>
        </authorList>
    </citation>
    <scope>NUCLEOTIDE SEQUENCE</scope>
    <source>
        <strain evidence="8">An824</strain>
    </source>
</reference>
<comment type="caution">
    <text evidence="8">The sequence shown here is derived from an EMBL/GenBank/DDBJ whole genome shotgun (WGS) entry which is preliminary data.</text>
</comment>
<evidence type="ECO:0000256" key="1">
    <source>
        <dbReference type="ARBA" id="ARBA00004442"/>
    </source>
</evidence>
<organism evidence="8 9">
    <name type="scientific">Marseilla massiliensis</name>
    <dbReference type="NCBI Taxonomy" id="1841864"/>
    <lineage>
        <taxon>Bacteria</taxon>
        <taxon>Pseudomonadati</taxon>
        <taxon>Bacteroidota</taxon>
        <taxon>Bacteroidia</taxon>
        <taxon>Bacteroidales</taxon>
        <taxon>Prevotellaceae</taxon>
        <taxon>Marseilla</taxon>
    </lineage>
</organism>
<dbReference type="InterPro" id="IPR033985">
    <property type="entry name" value="SusD-like_N"/>
</dbReference>
<evidence type="ECO:0000256" key="2">
    <source>
        <dbReference type="ARBA" id="ARBA00006275"/>
    </source>
</evidence>
<keyword evidence="9" id="KW-1185">Reference proteome</keyword>
<dbReference type="InterPro" id="IPR011990">
    <property type="entry name" value="TPR-like_helical_dom_sf"/>
</dbReference>
<keyword evidence="4" id="KW-0472">Membrane</keyword>
<evidence type="ECO:0000313" key="8">
    <source>
        <dbReference type="EMBL" id="MBM6674524.1"/>
    </source>
</evidence>